<dbReference type="AlphaFoldDB" id="A0A090BBA4"/>
<proteinExistence type="evidence at transcript level"/>
<protein>
    <submittedName>
        <fullName evidence="1">RxLR effector candidate protein</fullName>
    </submittedName>
</protein>
<accession>A0A090BBA4</accession>
<evidence type="ECO:0000313" key="1">
    <source>
        <dbReference type="EMBL" id="BAP68857.1"/>
    </source>
</evidence>
<name>A0A090BBA4_HYAAE</name>
<gene>
    <name evidence="1" type="primary">HaRxL135</name>
</gene>
<sequence length="85" mass="8906">MRIYVTGLPTIAAVLAYSNSSSGVSAFSTTVAARSSSATVTDTDDTAAKRRLRTSEATVAKERAVLAGTKLVENVADRSVKISKR</sequence>
<organism evidence="1">
    <name type="scientific">Hyaloperonospora arabidopsidis (strain Emoy2)</name>
    <name type="common">Downy mildew agent</name>
    <name type="synonym">Peronospora arabidopsidis</name>
    <dbReference type="NCBI Taxonomy" id="559515"/>
    <lineage>
        <taxon>Eukaryota</taxon>
        <taxon>Sar</taxon>
        <taxon>Stramenopiles</taxon>
        <taxon>Oomycota</taxon>
        <taxon>Peronosporomycetes</taxon>
        <taxon>Peronosporales</taxon>
        <taxon>Peronosporaceae</taxon>
        <taxon>Hyaloperonospora</taxon>
    </lineage>
</organism>
<feature type="non-terminal residue" evidence="1">
    <location>
        <position position="85"/>
    </location>
</feature>
<dbReference type="EMBL" id="AB922282">
    <property type="protein sequence ID" value="BAP68857.1"/>
    <property type="molecule type" value="mRNA"/>
</dbReference>
<reference evidence="1" key="1">
    <citation type="journal article" date="2014" name="PLoS Pathog.">
        <title>Expression profiling during Arabidopsis/downy mildew interaction reveals a highly-expressed effector that attenuates responses to salicylic acid.</title>
        <authorList>
            <person name="Asai S."/>
            <person name="Rallapalli G."/>
            <person name="Piquerez S.J.M."/>
            <person name="Caillaud M.C."/>
            <person name="Furzer O.J."/>
            <person name="Ishaque N."/>
            <person name="Wirthmueller L."/>
            <person name="Fabro G."/>
            <person name="Shirasu K."/>
            <person name="Jones J.D.G."/>
        </authorList>
    </citation>
    <scope>NUCLEOTIDE SEQUENCE</scope>
    <source>
        <strain evidence="1">Emoy2</strain>
    </source>
</reference>